<feature type="region of interest" description="Disordered" evidence="1">
    <location>
        <begin position="190"/>
        <end position="213"/>
    </location>
</feature>
<keyword evidence="3" id="KW-1185">Reference proteome</keyword>
<dbReference type="AlphaFoldDB" id="A0A1R1SM67"/>
<proteinExistence type="predicted"/>
<dbReference type="EMBL" id="ASQP01000164">
    <property type="protein sequence ID" value="OMI39322.1"/>
    <property type="molecule type" value="Genomic_DNA"/>
</dbReference>
<gene>
    <name evidence="2" type="ORF">SPAR_11473</name>
</gene>
<name>A0A1R1SM67_9ACTN</name>
<accession>A0A1R1SM67</accession>
<comment type="caution">
    <text evidence="2">The sequence shown here is derived from an EMBL/GenBank/DDBJ whole genome shotgun (WGS) entry which is preliminary data.</text>
</comment>
<evidence type="ECO:0000313" key="3">
    <source>
        <dbReference type="Proteomes" id="UP000186168"/>
    </source>
</evidence>
<evidence type="ECO:0000256" key="1">
    <source>
        <dbReference type="SAM" id="MobiDB-lite"/>
    </source>
</evidence>
<reference evidence="2 3" key="1">
    <citation type="submission" date="2013-05" db="EMBL/GenBank/DDBJ databases">
        <title>Genome sequence of Streptomyces sparsogenes DSM 40356.</title>
        <authorList>
            <person name="Coyne S."/>
            <person name="Seebeck F.P."/>
        </authorList>
    </citation>
    <scope>NUCLEOTIDE SEQUENCE [LARGE SCALE GENOMIC DNA]</scope>
    <source>
        <strain evidence="2 3">DSM 40356</strain>
    </source>
</reference>
<protein>
    <recommendedName>
        <fullName evidence="4">Lipoprotein</fullName>
    </recommendedName>
</protein>
<evidence type="ECO:0000313" key="2">
    <source>
        <dbReference type="EMBL" id="OMI39322.1"/>
    </source>
</evidence>
<dbReference type="RefSeq" id="WP_245738077.1">
    <property type="nucleotide sequence ID" value="NZ_ASQP01000164.1"/>
</dbReference>
<organism evidence="2 3">
    <name type="scientific">Streptomyces sparsogenes DSM 40356</name>
    <dbReference type="NCBI Taxonomy" id="1331668"/>
    <lineage>
        <taxon>Bacteria</taxon>
        <taxon>Bacillati</taxon>
        <taxon>Actinomycetota</taxon>
        <taxon>Actinomycetes</taxon>
        <taxon>Kitasatosporales</taxon>
        <taxon>Streptomycetaceae</taxon>
        <taxon>Streptomyces</taxon>
    </lineage>
</organism>
<evidence type="ECO:0008006" key="4">
    <source>
        <dbReference type="Google" id="ProtNLM"/>
    </source>
</evidence>
<dbReference type="PROSITE" id="PS51257">
    <property type="entry name" value="PROKAR_LIPOPROTEIN"/>
    <property type="match status" value="1"/>
</dbReference>
<dbReference type="GeneID" id="96744260"/>
<dbReference type="Proteomes" id="UP000186168">
    <property type="component" value="Unassembled WGS sequence"/>
</dbReference>
<sequence>MSPIRKPLAKSLIKPLVAVGCTTALVTGATACGAIENISAGKKLENATDKLGERRSMSMELDLDVTPEQLIALSKSDGASEPMPREAAEALAGVKVSVAVQAKKPLAEAKDKDLVATQLKLSGPDGVLAEYRVMGKTAYVRLDMRAFGELSGEPVPSADEMPESMPGGKALRKILEGGWVKVDTAEMEKARAEVGGPGGKKASGGPELSPETSKKITKSLKKLFAREVTLKDTGSRDGADHVVATGPVRTLLTGIFDELRPFTDEIPGAEDLPTAKDFKDLPNKKIAVDFAIKNGTLAKASTDFAPLAEGLKKGDKLPVTLTFGEGGKIAVPSGATELDIAGMMDAMMGGFEAGGDADADAISGDNFTIEGDA</sequence>
<dbReference type="STRING" id="67365.GCA_001704635_06757"/>